<keyword evidence="1" id="KW-1133">Transmembrane helix</keyword>
<accession>A0ABP4R0P2</accession>
<dbReference type="Proteomes" id="UP001500064">
    <property type="component" value="Unassembled WGS sequence"/>
</dbReference>
<dbReference type="RefSeq" id="WP_346105060.1">
    <property type="nucleotide sequence ID" value="NZ_BAAAMU010000018.1"/>
</dbReference>
<organism evidence="2 3">
    <name type="scientific">Nonomuraea maheshkhaliensis</name>
    <dbReference type="NCBI Taxonomy" id="419590"/>
    <lineage>
        <taxon>Bacteria</taxon>
        <taxon>Bacillati</taxon>
        <taxon>Actinomycetota</taxon>
        <taxon>Actinomycetes</taxon>
        <taxon>Streptosporangiales</taxon>
        <taxon>Streptosporangiaceae</taxon>
        <taxon>Nonomuraea</taxon>
    </lineage>
</organism>
<evidence type="ECO:0000256" key="1">
    <source>
        <dbReference type="SAM" id="Phobius"/>
    </source>
</evidence>
<keyword evidence="1" id="KW-0472">Membrane</keyword>
<sequence length="138" mass="15262">MPQGPQGPQGQVVLDIQRHWLGFMLSMITPTVVVDGRPTHGRWGRNAIVLPAGQHHLHVHLPYFLPSQIGPADLTIWLQPGMSLDVEYRAPLWAYSRGALGPPPQQWNGMGITIALMAVPLGLLAFFFLLILMSVLWA</sequence>
<evidence type="ECO:0000313" key="2">
    <source>
        <dbReference type="EMBL" id="GAA1631027.1"/>
    </source>
</evidence>
<keyword evidence="1" id="KW-0812">Transmembrane</keyword>
<protein>
    <submittedName>
        <fullName evidence="2">Uncharacterized protein</fullName>
    </submittedName>
</protein>
<proteinExistence type="predicted"/>
<comment type="caution">
    <text evidence="2">The sequence shown here is derived from an EMBL/GenBank/DDBJ whole genome shotgun (WGS) entry which is preliminary data.</text>
</comment>
<dbReference type="EMBL" id="BAAAMU010000018">
    <property type="protein sequence ID" value="GAA1631027.1"/>
    <property type="molecule type" value="Genomic_DNA"/>
</dbReference>
<reference evidence="3" key="1">
    <citation type="journal article" date="2019" name="Int. J. Syst. Evol. Microbiol.">
        <title>The Global Catalogue of Microorganisms (GCM) 10K type strain sequencing project: providing services to taxonomists for standard genome sequencing and annotation.</title>
        <authorList>
            <consortium name="The Broad Institute Genomics Platform"/>
            <consortium name="The Broad Institute Genome Sequencing Center for Infectious Disease"/>
            <person name="Wu L."/>
            <person name="Ma J."/>
        </authorList>
    </citation>
    <scope>NUCLEOTIDE SEQUENCE [LARGE SCALE GENOMIC DNA]</scope>
    <source>
        <strain evidence="3">JCM 13929</strain>
    </source>
</reference>
<evidence type="ECO:0000313" key="3">
    <source>
        <dbReference type="Proteomes" id="UP001500064"/>
    </source>
</evidence>
<gene>
    <name evidence="2" type="ORF">GCM10009733_029800</name>
</gene>
<keyword evidence="3" id="KW-1185">Reference proteome</keyword>
<feature type="transmembrane region" description="Helical" evidence="1">
    <location>
        <begin position="114"/>
        <end position="137"/>
    </location>
</feature>
<name>A0ABP4R0P2_9ACTN</name>